<accession>A0A0B0NGR9</accession>
<protein>
    <submittedName>
        <fullName evidence="1">CTP synthase</fullName>
    </submittedName>
</protein>
<sequence length="54" mass="6326">MVRTGLFGCRNFVDTFSDISYSTHIIIHHCSRAYKQNNSIQNTFICILTYLIRI</sequence>
<reference evidence="2" key="1">
    <citation type="submission" date="2014-09" db="EMBL/GenBank/DDBJ databases">
        <authorList>
            <person name="Mudge J."/>
            <person name="Ramaraj T."/>
            <person name="Lindquist I.E."/>
            <person name="Bharti A.K."/>
            <person name="Sundararajan A."/>
            <person name="Cameron C.T."/>
            <person name="Woodward J.E."/>
            <person name="May G.D."/>
            <person name="Brubaker C."/>
            <person name="Broadhvest J."/>
            <person name="Wilkins T.A."/>
        </authorList>
    </citation>
    <scope>NUCLEOTIDE SEQUENCE</scope>
    <source>
        <strain evidence="2">cv. AKA8401</strain>
    </source>
</reference>
<gene>
    <name evidence="1" type="ORF">F383_12500</name>
</gene>
<name>A0A0B0NGR9_GOSAR</name>
<evidence type="ECO:0000313" key="1">
    <source>
        <dbReference type="EMBL" id="KHG11014.1"/>
    </source>
</evidence>
<evidence type="ECO:0000313" key="2">
    <source>
        <dbReference type="Proteomes" id="UP000032142"/>
    </source>
</evidence>
<keyword evidence="2" id="KW-1185">Reference proteome</keyword>
<organism evidence="1 2">
    <name type="scientific">Gossypium arboreum</name>
    <name type="common">Tree cotton</name>
    <name type="synonym">Gossypium nanking</name>
    <dbReference type="NCBI Taxonomy" id="29729"/>
    <lineage>
        <taxon>Eukaryota</taxon>
        <taxon>Viridiplantae</taxon>
        <taxon>Streptophyta</taxon>
        <taxon>Embryophyta</taxon>
        <taxon>Tracheophyta</taxon>
        <taxon>Spermatophyta</taxon>
        <taxon>Magnoliopsida</taxon>
        <taxon>eudicotyledons</taxon>
        <taxon>Gunneridae</taxon>
        <taxon>Pentapetalae</taxon>
        <taxon>rosids</taxon>
        <taxon>malvids</taxon>
        <taxon>Malvales</taxon>
        <taxon>Malvaceae</taxon>
        <taxon>Malvoideae</taxon>
        <taxon>Gossypium</taxon>
    </lineage>
</organism>
<dbReference type="AlphaFoldDB" id="A0A0B0NGR9"/>
<dbReference type="EMBL" id="KN395056">
    <property type="protein sequence ID" value="KHG11014.1"/>
    <property type="molecule type" value="Genomic_DNA"/>
</dbReference>
<proteinExistence type="predicted"/>
<dbReference type="Proteomes" id="UP000032142">
    <property type="component" value="Unassembled WGS sequence"/>
</dbReference>